<dbReference type="PANTHER" id="PTHR45527:SF1">
    <property type="entry name" value="FATTY ACID SYNTHASE"/>
    <property type="match status" value="1"/>
</dbReference>
<evidence type="ECO:0000256" key="1">
    <source>
        <dbReference type="ARBA" id="ARBA00001957"/>
    </source>
</evidence>
<dbReference type="InterPro" id="IPR020459">
    <property type="entry name" value="AMP-binding"/>
</dbReference>
<dbReference type="InterPro" id="IPR036736">
    <property type="entry name" value="ACP-like_sf"/>
</dbReference>
<keyword evidence="7" id="KW-1185">Reference proteome</keyword>
<dbReference type="FunFam" id="3.30.300.30:FF:000010">
    <property type="entry name" value="Enterobactin synthetase component F"/>
    <property type="match status" value="1"/>
</dbReference>
<dbReference type="EMBL" id="LNYE01000020">
    <property type="protein sequence ID" value="KTD12039.1"/>
    <property type="molecule type" value="Genomic_DNA"/>
</dbReference>
<evidence type="ECO:0000256" key="2">
    <source>
        <dbReference type="ARBA" id="ARBA00022450"/>
    </source>
</evidence>
<dbReference type="Proteomes" id="UP000054691">
    <property type="component" value="Unassembled WGS sequence"/>
</dbReference>
<dbReference type="PROSITE" id="PS00012">
    <property type="entry name" value="PHOSPHOPANTETHEINE"/>
    <property type="match status" value="1"/>
</dbReference>
<accession>A0A378JHL1</accession>
<keyword evidence="3" id="KW-0597">Phosphoprotein</keyword>
<dbReference type="PROSITE" id="PS00455">
    <property type="entry name" value="AMP_BINDING"/>
    <property type="match status" value="1"/>
</dbReference>
<dbReference type="Pfam" id="PF00550">
    <property type="entry name" value="PP-binding"/>
    <property type="match status" value="1"/>
</dbReference>
<dbReference type="InterPro" id="IPR001242">
    <property type="entry name" value="Condensation_dom"/>
</dbReference>
<dbReference type="STRING" id="45066.Lgra_1497"/>
<dbReference type="Gene3D" id="3.40.50.980">
    <property type="match status" value="2"/>
</dbReference>
<dbReference type="SUPFAM" id="SSF52777">
    <property type="entry name" value="CoA-dependent acyltransferases"/>
    <property type="match status" value="2"/>
</dbReference>
<name>A0A378JHL1_9GAMM</name>
<dbReference type="Pfam" id="PF00501">
    <property type="entry name" value="AMP-binding"/>
    <property type="match status" value="1"/>
</dbReference>
<comment type="cofactor">
    <cofactor evidence="1">
        <name>pantetheine 4'-phosphate</name>
        <dbReference type="ChEBI" id="CHEBI:47942"/>
    </cofactor>
</comment>
<evidence type="ECO:0000259" key="4">
    <source>
        <dbReference type="PROSITE" id="PS50075"/>
    </source>
</evidence>
<organism evidence="6 8">
    <name type="scientific">Legionella gratiana</name>
    <dbReference type="NCBI Taxonomy" id="45066"/>
    <lineage>
        <taxon>Bacteria</taxon>
        <taxon>Pseudomonadati</taxon>
        <taxon>Pseudomonadota</taxon>
        <taxon>Gammaproteobacteria</taxon>
        <taxon>Legionellales</taxon>
        <taxon>Legionellaceae</taxon>
        <taxon>Legionella</taxon>
    </lineage>
</organism>
<dbReference type="SUPFAM" id="SSF47336">
    <property type="entry name" value="ACP-like"/>
    <property type="match status" value="1"/>
</dbReference>
<sequence>MTSSLMDLSSEERHKILEKWNQTESKYPHNKIIPELFEEQIEKKLQQTALIYKSNILAYKDINNQANQLAHHLREIGVKQNTLIAICMEPCFELLISILGIVKSGGAYIPLDPNNPALRQKIILSDSRAKILITHSHLANQFEGMRLSQLIYWDIVKSKLATYPTTNPKHINKMNDLAYVIYTSGSTGKPKGVMITHRNVNHFVHWFGKAISISSKDIFDFSSSISFDFSVACTLFPLLKGIKIAICSETDKKNPYLYLKHLQDAHVSIIKITPSRFRQINSIVLSEKKKLDLKYIVFGGETLLAKDIKDWLKQFPQHKLFCEYGPTEATVASSWIIIDKNNIDHYKHRIPIGKPALNTKFFILDKNMQPVPVGALGELYIGGDGIAKGYLNKKKITEKRFVDNPFNSGRLFKTGDLCRYLKDGNVAFVEREDHQIKIRGFRVETGEVETCLASHANIQNVVIVVRSMQGEFDEKQLIAYCIPKESAKLDANELRDYLKNQLPDYMIPSFFMILDEFPLSASGKLDTHKLPGPEDKECNQVIEPRNEIEMVLKKIWLETLNLKHLSINDNFFDLGGNSLSAVRLITKIRKITNKNILLQDLYHTETLVDLAEVIKGAADISEDEDENYRPSRLKAMPLNELQFLLWLMRLFYPKSKVSNIVARRRIAGNLDEKKLNFVFELLCKKHPILCYRIARYSPLQYPQKNMRQFKVIEKDIRGLKLEEQEHELHRSLDDLANRRWKKRLPLILVKLFRLGNNSCELQIALSHFISDELSADIVLNELSHAYVTSKNESETVGQQELVFYDHILREQRDLSKNLSRNIDFWSDYLKNVPLLVFPRNQILESIDSSCTTYFEIPKNTLQGLQHFCEKNRVSIADTLIAATGYILAPYVHDKNKIVAMNFVKSIRNSEIYDNAIGLFVRSDVIKIDLNQQVTLFKLAKQIQSSRIENYSYQACPVIIKIACLLKKDWENKKIRNFFVTLVAKIYTCIFYKYKLNYEILLMFGRVFLARKKHSFLVNINIMNNFIYDSSETKLLGFKQKPFKAYHDDKLVEKNVLNVWFNQDGDGTSYLIISGNLKSEFRNTLGTHLLEIMASCTLQ</sequence>
<dbReference type="GO" id="GO:0005737">
    <property type="term" value="C:cytoplasm"/>
    <property type="evidence" value="ECO:0007669"/>
    <property type="project" value="TreeGrafter"/>
</dbReference>
<dbReference type="GO" id="GO:0044550">
    <property type="term" value="P:secondary metabolite biosynthetic process"/>
    <property type="evidence" value="ECO:0007669"/>
    <property type="project" value="TreeGrafter"/>
</dbReference>
<dbReference type="GO" id="GO:0047462">
    <property type="term" value="F:phenylalanine racemase (ATP-hydrolyzing) activity"/>
    <property type="evidence" value="ECO:0007669"/>
    <property type="project" value="UniProtKB-EC"/>
</dbReference>
<evidence type="ECO:0000313" key="6">
    <source>
        <dbReference type="EMBL" id="STX46357.1"/>
    </source>
</evidence>
<dbReference type="FunFam" id="3.40.50.980:FF:000001">
    <property type="entry name" value="Non-ribosomal peptide synthetase"/>
    <property type="match status" value="1"/>
</dbReference>
<dbReference type="Pfam" id="PF00668">
    <property type="entry name" value="Condensation"/>
    <property type="match status" value="1"/>
</dbReference>
<dbReference type="InterPro" id="IPR025110">
    <property type="entry name" value="AMP-bd_C"/>
</dbReference>
<dbReference type="SUPFAM" id="SSF56801">
    <property type="entry name" value="Acetyl-CoA synthetase-like"/>
    <property type="match status" value="1"/>
</dbReference>
<dbReference type="InterPro" id="IPR045851">
    <property type="entry name" value="AMP-bd_C_sf"/>
</dbReference>
<dbReference type="InterPro" id="IPR010071">
    <property type="entry name" value="AA_adenyl_dom"/>
</dbReference>
<dbReference type="EMBL" id="UGOB01000001">
    <property type="protein sequence ID" value="STX46357.1"/>
    <property type="molecule type" value="Genomic_DNA"/>
</dbReference>
<protein>
    <submittedName>
        <fullName evidence="6">Non-ribosomal peptide synthetase</fullName>
        <ecNumber evidence="6">5.1.1.11</ecNumber>
    </submittedName>
</protein>
<dbReference type="PROSITE" id="PS50075">
    <property type="entry name" value="CARRIER"/>
    <property type="match status" value="1"/>
</dbReference>
<dbReference type="CDD" id="cd05930">
    <property type="entry name" value="A_NRPS"/>
    <property type="match status" value="1"/>
</dbReference>
<evidence type="ECO:0000313" key="8">
    <source>
        <dbReference type="Proteomes" id="UP000254476"/>
    </source>
</evidence>
<dbReference type="Gene3D" id="3.30.300.30">
    <property type="match status" value="1"/>
</dbReference>
<dbReference type="Gene3D" id="3.30.559.10">
    <property type="entry name" value="Chloramphenicol acetyltransferase-like domain"/>
    <property type="match status" value="1"/>
</dbReference>
<proteinExistence type="predicted"/>
<keyword evidence="2" id="KW-0596">Phosphopantetheine</keyword>
<dbReference type="Pfam" id="PF13193">
    <property type="entry name" value="AMP-binding_C"/>
    <property type="match status" value="1"/>
</dbReference>
<dbReference type="InterPro" id="IPR023213">
    <property type="entry name" value="CAT-like_dom_sf"/>
</dbReference>
<feature type="domain" description="Carrier" evidence="4">
    <location>
        <begin position="543"/>
        <end position="618"/>
    </location>
</feature>
<reference evidence="5 7" key="1">
    <citation type="submission" date="2015-11" db="EMBL/GenBank/DDBJ databases">
        <title>Genomic analysis of 38 Legionella species identifies large and diverse effector repertoires.</title>
        <authorList>
            <person name="Burstein D."/>
            <person name="Amaro F."/>
            <person name="Zusman T."/>
            <person name="Lifshitz Z."/>
            <person name="Cohen O."/>
            <person name="Gilbert J.A."/>
            <person name="Pupko T."/>
            <person name="Shuman H.A."/>
            <person name="Segal G."/>
        </authorList>
    </citation>
    <scope>NUCLEOTIDE SEQUENCE [LARGE SCALE GENOMIC DNA]</scope>
    <source>
        <strain evidence="5 7">Lyon 8420412</strain>
    </source>
</reference>
<dbReference type="InterPro" id="IPR006162">
    <property type="entry name" value="Ppantetheine_attach_site"/>
</dbReference>
<dbReference type="GO" id="GO:0031177">
    <property type="term" value="F:phosphopantetheine binding"/>
    <property type="evidence" value="ECO:0007669"/>
    <property type="project" value="TreeGrafter"/>
</dbReference>
<dbReference type="PRINTS" id="PR00154">
    <property type="entry name" value="AMPBINDING"/>
</dbReference>
<evidence type="ECO:0000313" key="7">
    <source>
        <dbReference type="Proteomes" id="UP000054691"/>
    </source>
</evidence>
<evidence type="ECO:0000313" key="5">
    <source>
        <dbReference type="EMBL" id="KTD12039.1"/>
    </source>
</evidence>
<gene>
    <name evidence="6" type="primary">lgrB_2</name>
    <name evidence="5" type="ORF">Lgra_1497</name>
    <name evidence="6" type="ORF">NCTC12388_03119</name>
</gene>
<dbReference type="GO" id="GO:0043041">
    <property type="term" value="P:amino acid activation for nonribosomal peptide biosynthetic process"/>
    <property type="evidence" value="ECO:0007669"/>
    <property type="project" value="TreeGrafter"/>
</dbReference>
<reference evidence="6 8" key="2">
    <citation type="submission" date="2018-06" db="EMBL/GenBank/DDBJ databases">
        <authorList>
            <consortium name="Pathogen Informatics"/>
            <person name="Doyle S."/>
        </authorList>
    </citation>
    <scope>NUCLEOTIDE SEQUENCE [LARGE SCALE GENOMIC DNA]</scope>
    <source>
        <strain evidence="6 8">NCTC12388</strain>
    </source>
</reference>
<dbReference type="InterPro" id="IPR020845">
    <property type="entry name" value="AMP-binding_CS"/>
</dbReference>
<dbReference type="Proteomes" id="UP000254476">
    <property type="component" value="Unassembled WGS sequence"/>
</dbReference>
<dbReference type="AlphaFoldDB" id="A0A378JHL1"/>
<dbReference type="Gene3D" id="1.10.1200.10">
    <property type="entry name" value="ACP-like"/>
    <property type="match status" value="1"/>
</dbReference>
<evidence type="ECO:0000256" key="3">
    <source>
        <dbReference type="ARBA" id="ARBA00022553"/>
    </source>
</evidence>
<dbReference type="InterPro" id="IPR009081">
    <property type="entry name" value="PP-bd_ACP"/>
</dbReference>
<dbReference type="InterPro" id="IPR000873">
    <property type="entry name" value="AMP-dep_synth/lig_dom"/>
</dbReference>
<keyword evidence="6" id="KW-0413">Isomerase</keyword>
<dbReference type="Gene3D" id="3.30.559.30">
    <property type="entry name" value="Nonribosomal peptide synthetase, condensation domain"/>
    <property type="match status" value="1"/>
</dbReference>
<dbReference type="Gene3D" id="2.30.38.10">
    <property type="entry name" value="Luciferase, Domain 3"/>
    <property type="match status" value="1"/>
</dbReference>
<dbReference type="PANTHER" id="PTHR45527">
    <property type="entry name" value="NONRIBOSOMAL PEPTIDE SYNTHETASE"/>
    <property type="match status" value="1"/>
</dbReference>
<dbReference type="EC" id="5.1.1.11" evidence="6"/>
<dbReference type="NCBIfam" id="TIGR01733">
    <property type="entry name" value="AA-adenyl-dom"/>
    <property type="match status" value="1"/>
</dbReference>